<proteinExistence type="predicted"/>
<dbReference type="SUPFAM" id="SSF90229">
    <property type="entry name" value="CCCH zinc finger"/>
    <property type="match status" value="1"/>
</dbReference>
<sequence length="241" mass="26654">MNKRPNITAAAASAAALQGWGTSSTSTSGPPSVNLLSTQAPTLSHPLHPPSNPLPQSATTPHPAPPCKKEKKPDAPLPPTYVNKTGFKSVVPPGSKKSFVICLGDDPSDIAKWREERRKKWPSRENVAEKLKAGIVPSANKPMSSDNRRTCNYFLKNGKCSKGDTCTFKHDQEAHDNYKRVGEKREKDRADQLETFGELPKKKQKKEGILEKLLMKEKEEEQATTLAIIRYLVGVDFLQKK</sequence>
<dbReference type="Gene3D" id="4.10.1000.10">
    <property type="entry name" value="Zinc finger, CCCH-type"/>
    <property type="match status" value="1"/>
</dbReference>
<evidence type="ECO:0000256" key="1">
    <source>
        <dbReference type="ARBA" id="ARBA00022723"/>
    </source>
</evidence>
<protein>
    <recommendedName>
        <fullName evidence="6">C3H1-type domain-containing protein</fullName>
    </recommendedName>
</protein>
<evidence type="ECO:0000313" key="7">
    <source>
        <dbReference type="EMBL" id="GMI17874.1"/>
    </source>
</evidence>
<dbReference type="Proteomes" id="UP001165122">
    <property type="component" value="Unassembled WGS sequence"/>
</dbReference>
<name>A0A9W7FRV3_9STRA</name>
<gene>
    <name evidence="7" type="ORF">TrLO_g1370</name>
</gene>
<dbReference type="OrthoDB" id="273070at2759"/>
<dbReference type="InterPro" id="IPR036855">
    <property type="entry name" value="Znf_CCCH_sf"/>
</dbReference>
<dbReference type="GO" id="GO:0008270">
    <property type="term" value="F:zinc ion binding"/>
    <property type="evidence" value="ECO:0007669"/>
    <property type="project" value="UniProtKB-KW"/>
</dbReference>
<organism evidence="7 8">
    <name type="scientific">Triparma laevis f. longispina</name>
    <dbReference type="NCBI Taxonomy" id="1714387"/>
    <lineage>
        <taxon>Eukaryota</taxon>
        <taxon>Sar</taxon>
        <taxon>Stramenopiles</taxon>
        <taxon>Ochrophyta</taxon>
        <taxon>Bolidophyceae</taxon>
        <taxon>Parmales</taxon>
        <taxon>Triparmaceae</taxon>
        <taxon>Triparma</taxon>
    </lineage>
</organism>
<evidence type="ECO:0000256" key="5">
    <source>
        <dbReference type="SAM" id="MobiDB-lite"/>
    </source>
</evidence>
<feature type="zinc finger region" description="C3H1-type" evidence="4">
    <location>
        <begin position="145"/>
        <end position="173"/>
    </location>
</feature>
<dbReference type="AlphaFoldDB" id="A0A9W7FRV3"/>
<keyword evidence="3 4" id="KW-0862">Zinc</keyword>
<dbReference type="InterPro" id="IPR000571">
    <property type="entry name" value="Znf_CCCH"/>
</dbReference>
<dbReference type="PROSITE" id="PS50103">
    <property type="entry name" value="ZF_C3H1"/>
    <property type="match status" value="1"/>
</dbReference>
<comment type="caution">
    <text evidence="7">The sequence shown here is derived from an EMBL/GenBank/DDBJ whole genome shotgun (WGS) entry which is preliminary data.</text>
</comment>
<dbReference type="InterPro" id="IPR019496">
    <property type="entry name" value="NUFIP1_cons_dom"/>
</dbReference>
<evidence type="ECO:0000256" key="4">
    <source>
        <dbReference type="PROSITE-ProRule" id="PRU00723"/>
    </source>
</evidence>
<evidence type="ECO:0000259" key="6">
    <source>
        <dbReference type="PROSITE" id="PS50103"/>
    </source>
</evidence>
<dbReference type="SMART" id="SM00356">
    <property type="entry name" value="ZnF_C3H1"/>
    <property type="match status" value="1"/>
</dbReference>
<feature type="domain" description="C3H1-type" evidence="6">
    <location>
        <begin position="145"/>
        <end position="173"/>
    </location>
</feature>
<evidence type="ECO:0000256" key="3">
    <source>
        <dbReference type="ARBA" id="ARBA00022833"/>
    </source>
</evidence>
<evidence type="ECO:0000313" key="8">
    <source>
        <dbReference type="Proteomes" id="UP001165122"/>
    </source>
</evidence>
<accession>A0A9W7FRV3</accession>
<evidence type="ECO:0000256" key="2">
    <source>
        <dbReference type="ARBA" id="ARBA00022771"/>
    </source>
</evidence>
<feature type="region of interest" description="Disordered" evidence="5">
    <location>
        <begin position="1"/>
        <end position="96"/>
    </location>
</feature>
<feature type="compositionally biased region" description="Low complexity" evidence="5">
    <location>
        <begin position="9"/>
        <end position="32"/>
    </location>
</feature>
<dbReference type="Pfam" id="PF00642">
    <property type="entry name" value="zf-CCCH"/>
    <property type="match status" value="1"/>
</dbReference>
<keyword evidence="8" id="KW-1185">Reference proteome</keyword>
<reference evidence="8" key="1">
    <citation type="journal article" date="2023" name="Commun. Biol.">
        <title>Genome analysis of Parmales, the sister group of diatoms, reveals the evolutionary specialization of diatoms from phago-mixotrophs to photoautotrophs.</title>
        <authorList>
            <person name="Ban H."/>
            <person name="Sato S."/>
            <person name="Yoshikawa S."/>
            <person name="Yamada K."/>
            <person name="Nakamura Y."/>
            <person name="Ichinomiya M."/>
            <person name="Sato N."/>
            <person name="Blanc-Mathieu R."/>
            <person name="Endo H."/>
            <person name="Kuwata A."/>
            <person name="Ogata H."/>
        </authorList>
    </citation>
    <scope>NUCLEOTIDE SEQUENCE [LARGE SCALE GENOMIC DNA]</scope>
    <source>
        <strain evidence="8">NIES 3700</strain>
    </source>
</reference>
<keyword evidence="1 4" id="KW-0479">Metal-binding</keyword>
<keyword evidence="2 4" id="KW-0863">Zinc-finger</keyword>
<dbReference type="Pfam" id="PF10453">
    <property type="entry name" value="NUFIP1"/>
    <property type="match status" value="1"/>
</dbReference>
<dbReference type="EMBL" id="BRXW01000310">
    <property type="protein sequence ID" value="GMI17874.1"/>
    <property type="molecule type" value="Genomic_DNA"/>
</dbReference>